<evidence type="ECO:0000256" key="8">
    <source>
        <dbReference type="ARBA" id="ARBA00023136"/>
    </source>
</evidence>
<reference evidence="12 13" key="1">
    <citation type="submission" date="2017-08" db="EMBL/GenBank/DDBJ databases">
        <title>Acidophilic green algal genome provides insights into adaptation to an acidic environment.</title>
        <authorList>
            <person name="Hirooka S."/>
            <person name="Hirose Y."/>
            <person name="Kanesaki Y."/>
            <person name="Higuchi S."/>
            <person name="Fujiwara T."/>
            <person name="Onuma R."/>
            <person name="Era A."/>
            <person name="Ohbayashi R."/>
            <person name="Uzuka A."/>
            <person name="Nozaki H."/>
            <person name="Yoshikawa H."/>
            <person name="Miyagishima S.Y."/>
        </authorList>
    </citation>
    <scope>NUCLEOTIDE SEQUENCE [LARGE SCALE GENOMIC DNA]</scope>
    <source>
        <strain evidence="12 13">NIES-2499</strain>
    </source>
</reference>
<dbReference type="Proteomes" id="UP000232323">
    <property type="component" value="Unassembled WGS sequence"/>
</dbReference>
<dbReference type="EMBL" id="BEGY01000007">
    <property type="protein sequence ID" value="GAX74343.1"/>
    <property type="molecule type" value="Genomic_DNA"/>
</dbReference>
<feature type="transmembrane region" description="Helical" evidence="11">
    <location>
        <begin position="153"/>
        <end position="174"/>
    </location>
</feature>
<dbReference type="STRING" id="1157962.A0A250WU42"/>
<comment type="catalytic activity">
    <reaction evidence="10">
        <text>a ubiquinone + NADH + 5 H(+)(in) = a ubiquinol + NAD(+) + 4 H(+)(out)</text>
        <dbReference type="Rhea" id="RHEA:29091"/>
        <dbReference type="Rhea" id="RHEA-COMP:9565"/>
        <dbReference type="Rhea" id="RHEA-COMP:9566"/>
        <dbReference type="ChEBI" id="CHEBI:15378"/>
        <dbReference type="ChEBI" id="CHEBI:16389"/>
        <dbReference type="ChEBI" id="CHEBI:17976"/>
        <dbReference type="ChEBI" id="CHEBI:57540"/>
        <dbReference type="ChEBI" id="CHEBI:57945"/>
        <dbReference type="EC" id="7.1.1.2"/>
    </reaction>
</comment>
<comment type="function">
    <text evidence="1">Core subunit of the mitochondrial membrane respiratory chain NADH dehydrogenase (Complex I) that is believed to belong to the minimal assembly required for catalysis. Complex I functions in the transfer of electrons from NADH to the respiratory chain. The immediate electron acceptor for the enzyme is believed to be ubiquinone.</text>
</comment>
<evidence type="ECO:0000256" key="9">
    <source>
        <dbReference type="ARBA" id="ARBA00031029"/>
    </source>
</evidence>
<protein>
    <recommendedName>
        <fullName evidence="4">NADH-ubiquinone oxidoreductase chain 3</fullName>
    </recommendedName>
    <alternativeName>
        <fullName evidence="9">NADH dehydrogenase subunit 3</fullName>
    </alternativeName>
</protein>
<accession>A0A250WU42</accession>
<dbReference type="InterPro" id="IPR000440">
    <property type="entry name" value="NADH_UbQ/plastoQ_OxRdtase_su3"/>
</dbReference>
<feature type="transmembrane region" description="Helical" evidence="11">
    <location>
        <begin position="203"/>
        <end position="223"/>
    </location>
</feature>
<dbReference type="Gene3D" id="1.20.58.1610">
    <property type="entry name" value="NADH:ubiquinone/plastoquinone oxidoreductase, chain 3"/>
    <property type="match status" value="1"/>
</dbReference>
<keyword evidence="7 11" id="KW-1133">Transmembrane helix</keyword>
<dbReference type="PANTHER" id="PTHR11058:SF9">
    <property type="entry name" value="NADH-UBIQUINONE OXIDOREDUCTASE CHAIN 3"/>
    <property type="match status" value="1"/>
</dbReference>
<evidence type="ECO:0000256" key="4">
    <source>
        <dbReference type="ARBA" id="ARBA00021007"/>
    </source>
</evidence>
<comment type="caution">
    <text evidence="12">The sequence shown here is derived from an EMBL/GenBank/DDBJ whole genome shotgun (WGS) entry which is preliminary data.</text>
</comment>
<dbReference type="InterPro" id="IPR038430">
    <property type="entry name" value="NDAH_ubi_oxred_su3_sf"/>
</dbReference>
<sequence length="262" mass="29471">MALRGAVKNTFNVGFPRFFAGSISPLTEGLIPAVLESDEKEQQSSSLMVNAQKNLLESAAALGKVQLFNCNQRAFSTTSIASSLSPLRPSLKQTLLKRTTNQAIPLPYQIQRRQLNAWSPAQRYFVEGDHVINAEINRTFQFTGLDSGSFYPFVVYTVIATAIATVFMVLPWLVAPQRVDLDKSSAYECGFDAFGEARQTFSVSFYLVSIMYLLFDIEICYLFPYVMSHANPQMFWTMNLFLSLLVVGFIYEWGVGALEWRS</sequence>
<evidence type="ECO:0000256" key="5">
    <source>
        <dbReference type="ARBA" id="ARBA00022448"/>
    </source>
</evidence>
<keyword evidence="6 11" id="KW-0812">Transmembrane</keyword>
<evidence type="ECO:0000256" key="1">
    <source>
        <dbReference type="ARBA" id="ARBA00003257"/>
    </source>
</evidence>
<evidence type="ECO:0000256" key="2">
    <source>
        <dbReference type="ARBA" id="ARBA00004370"/>
    </source>
</evidence>
<evidence type="ECO:0000256" key="7">
    <source>
        <dbReference type="ARBA" id="ARBA00022989"/>
    </source>
</evidence>
<comment type="similarity">
    <text evidence="3">Belongs to the complex I subunit 3 family.</text>
</comment>
<keyword evidence="8 11" id="KW-0472">Membrane</keyword>
<keyword evidence="13" id="KW-1185">Reference proteome</keyword>
<dbReference type="OrthoDB" id="564062at2759"/>
<proteinExistence type="inferred from homology"/>
<keyword evidence="5" id="KW-0813">Transport</keyword>
<evidence type="ECO:0000256" key="10">
    <source>
        <dbReference type="ARBA" id="ARBA00049551"/>
    </source>
</evidence>
<comment type="subcellular location">
    <subcellularLocation>
        <location evidence="2">Membrane</location>
    </subcellularLocation>
</comment>
<evidence type="ECO:0000256" key="6">
    <source>
        <dbReference type="ARBA" id="ARBA00022692"/>
    </source>
</evidence>
<evidence type="ECO:0000256" key="3">
    <source>
        <dbReference type="ARBA" id="ARBA00008472"/>
    </source>
</evidence>
<dbReference type="Pfam" id="PF00507">
    <property type="entry name" value="Oxidored_q4"/>
    <property type="match status" value="1"/>
</dbReference>
<dbReference type="GO" id="GO:0030964">
    <property type="term" value="C:NADH dehydrogenase complex"/>
    <property type="evidence" value="ECO:0007669"/>
    <property type="project" value="TreeGrafter"/>
</dbReference>
<dbReference type="PANTHER" id="PTHR11058">
    <property type="entry name" value="NADH-UBIQUINONE OXIDOREDUCTASE CHAIN 3"/>
    <property type="match status" value="1"/>
</dbReference>
<evidence type="ECO:0000256" key="11">
    <source>
        <dbReference type="SAM" id="Phobius"/>
    </source>
</evidence>
<gene>
    <name evidence="12" type="ORF">CEUSTIGMA_g1792.t1</name>
</gene>
<feature type="transmembrane region" description="Helical" evidence="11">
    <location>
        <begin position="235"/>
        <end position="254"/>
    </location>
</feature>
<evidence type="ECO:0000313" key="13">
    <source>
        <dbReference type="Proteomes" id="UP000232323"/>
    </source>
</evidence>
<dbReference type="AlphaFoldDB" id="A0A250WU42"/>
<organism evidence="12 13">
    <name type="scientific">Chlamydomonas eustigma</name>
    <dbReference type="NCBI Taxonomy" id="1157962"/>
    <lineage>
        <taxon>Eukaryota</taxon>
        <taxon>Viridiplantae</taxon>
        <taxon>Chlorophyta</taxon>
        <taxon>core chlorophytes</taxon>
        <taxon>Chlorophyceae</taxon>
        <taxon>CS clade</taxon>
        <taxon>Chlamydomonadales</taxon>
        <taxon>Chlamydomonadaceae</taxon>
        <taxon>Chlamydomonas</taxon>
    </lineage>
</organism>
<dbReference type="GO" id="GO:0008137">
    <property type="term" value="F:NADH dehydrogenase (ubiquinone) activity"/>
    <property type="evidence" value="ECO:0007669"/>
    <property type="project" value="UniProtKB-EC"/>
</dbReference>
<evidence type="ECO:0000313" key="12">
    <source>
        <dbReference type="EMBL" id="GAX74343.1"/>
    </source>
</evidence>
<name>A0A250WU42_9CHLO</name>